<comment type="subcellular location">
    <subcellularLocation>
        <location evidence="1">Cell membrane</location>
        <topology evidence="1">Single-pass type II membrane protein</topology>
    </subcellularLocation>
</comment>
<dbReference type="PANTHER" id="PTHR33392">
    <property type="entry name" value="POLYISOPRENYL-TEICHOIC ACID--PEPTIDOGLYCAN TEICHOIC ACID TRANSFERASE TAGU"/>
    <property type="match status" value="1"/>
</dbReference>
<evidence type="ECO:0000256" key="6">
    <source>
        <dbReference type="ARBA" id="ARBA00023015"/>
    </source>
</evidence>
<evidence type="ECO:0000256" key="4">
    <source>
        <dbReference type="ARBA" id="ARBA00022692"/>
    </source>
</evidence>
<evidence type="ECO:0000259" key="12">
    <source>
        <dbReference type="Pfam" id="PF03816"/>
    </source>
</evidence>
<protein>
    <recommendedName>
        <fullName evidence="10">Regulatory protein MsrR</fullName>
    </recommendedName>
</protein>
<keyword evidence="4 11" id="KW-0812">Transmembrane</keyword>
<comment type="caution">
    <text evidence="13">The sequence shown here is derived from an EMBL/GenBank/DDBJ whole genome shotgun (WGS) entry which is preliminary data.</text>
</comment>
<dbReference type="Proteomes" id="UP000606193">
    <property type="component" value="Unassembled WGS sequence"/>
</dbReference>
<evidence type="ECO:0000256" key="11">
    <source>
        <dbReference type="SAM" id="Phobius"/>
    </source>
</evidence>
<keyword evidence="7 11" id="KW-0472">Membrane</keyword>
<comment type="function">
    <text evidence="9">Involved in SarA attenuation. Affects resistance to oxacillin and teicoplanin, as well as the synthesis of virulence factors.</text>
</comment>
<evidence type="ECO:0000313" key="13">
    <source>
        <dbReference type="EMBL" id="MBC8561529.1"/>
    </source>
</evidence>
<dbReference type="EMBL" id="JACRSX010000002">
    <property type="protein sequence ID" value="MBC8561529.1"/>
    <property type="molecule type" value="Genomic_DNA"/>
</dbReference>
<proteinExistence type="inferred from homology"/>
<dbReference type="Pfam" id="PF03816">
    <property type="entry name" value="LytR_cpsA_psr"/>
    <property type="match status" value="1"/>
</dbReference>
<dbReference type="NCBIfam" id="TIGR00350">
    <property type="entry name" value="lytR_cpsA_psr"/>
    <property type="match status" value="1"/>
</dbReference>
<dbReference type="RefSeq" id="WP_182439498.1">
    <property type="nucleotide sequence ID" value="NZ_JACRSX010000002.1"/>
</dbReference>
<keyword evidence="5 11" id="KW-1133">Transmembrane helix</keyword>
<keyword evidence="8" id="KW-0804">Transcription</keyword>
<evidence type="ECO:0000256" key="8">
    <source>
        <dbReference type="ARBA" id="ARBA00023163"/>
    </source>
</evidence>
<evidence type="ECO:0000256" key="1">
    <source>
        <dbReference type="ARBA" id="ARBA00004401"/>
    </source>
</evidence>
<dbReference type="Gene3D" id="3.40.630.190">
    <property type="entry name" value="LCP protein"/>
    <property type="match status" value="1"/>
</dbReference>
<name>A0ABR7MYR9_9FIRM</name>
<evidence type="ECO:0000313" key="14">
    <source>
        <dbReference type="Proteomes" id="UP000606193"/>
    </source>
</evidence>
<evidence type="ECO:0000256" key="9">
    <source>
        <dbReference type="ARBA" id="ARBA00037178"/>
    </source>
</evidence>
<accession>A0ABR7MYR9</accession>
<feature type="transmembrane region" description="Helical" evidence="11">
    <location>
        <begin position="24"/>
        <end position="47"/>
    </location>
</feature>
<evidence type="ECO:0000256" key="10">
    <source>
        <dbReference type="ARBA" id="ARBA00040752"/>
    </source>
</evidence>
<keyword evidence="6" id="KW-0805">Transcription regulation</keyword>
<feature type="domain" description="Cell envelope-related transcriptional attenuator" evidence="12">
    <location>
        <begin position="117"/>
        <end position="272"/>
    </location>
</feature>
<dbReference type="InterPro" id="IPR050922">
    <property type="entry name" value="LytR/CpsA/Psr_CW_biosynth"/>
</dbReference>
<evidence type="ECO:0000256" key="3">
    <source>
        <dbReference type="ARBA" id="ARBA00022475"/>
    </source>
</evidence>
<sequence length="374" mass="41705">MKDKDKKEIPEISDDMPKQRKLPVWAKIVIGVVAALAVIIGIAYGVFSYNYGKIYVKNNDNEKAQEEYFDQDTGIEDLKEIDPDKIHLDSADSVSQSKDVINILVCGEEAIGGGRGRTDSIMIATVNRKDGALRLTSIMRDTYVQIPGFSDNKINAAYHNGGMKTLLKTIHKNFGIDVDGYVLVNFDSFQQVIEALGGVDIKLAEDEVAYLNKTNYISERSNRTLHVGVNHMNGNQALGYARIRYVQKDGQYGDFARTLRHRTVMSAIYKKLMDKSALELIAMVPKLMPLVKTNIDKADLVNYLYQGVEVRSHNSKLETLNVPVEGAYKITRVRSMSVILPDSLDKNVRAMQKFIYGSALGQENSKGAEITVGQ</sequence>
<evidence type="ECO:0000256" key="5">
    <source>
        <dbReference type="ARBA" id="ARBA00022989"/>
    </source>
</evidence>
<dbReference type="PANTHER" id="PTHR33392:SF8">
    <property type="entry name" value="REGULATORY PROTEIN MSRR"/>
    <property type="match status" value="1"/>
</dbReference>
<evidence type="ECO:0000256" key="2">
    <source>
        <dbReference type="ARBA" id="ARBA00006068"/>
    </source>
</evidence>
<reference evidence="13 14" key="1">
    <citation type="submission" date="2020-08" db="EMBL/GenBank/DDBJ databases">
        <title>Genome public.</title>
        <authorList>
            <person name="Liu C."/>
            <person name="Sun Q."/>
        </authorList>
    </citation>
    <scope>NUCLEOTIDE SEQUENCE [LARGE SCALE GENOMIC DNA]</scope>
    <source>
        <strain evidence="13 14">NSJ-37</strain>
    </source>
</reference>
<organism evidence="13 14">
    <name type="scientific">Jutongia huaianensis</name>
    <dbReference type="NCBI Taxonomy" id="2763668"/>
    <lineage>
        <taxon>Bacteria</taxon>
        <taxon>Bacillati</taxon>
        <taxon>Bacillota</taxon>
        <taxon>Clostridia</taxon>
        <taxon>Lachnospirales</taxon>
        <taxon>Lachnospiraceae</taxon>
        <taxon>Jutongia</taxon>
    </lineage>
</organism>
<evidence type="ECO:0000256" key="7">
    <source>
        <dbReference type="ARBA" id="ARBA00023136"/>
    </source>
</evidence>
<keyword evidence="14" id="KW-1185">Reference proteome</keyword>
<keyword evidence="3" id="KW-1003">Cell membrane</keyword>
<gene>
    <name evidence="13" type="ORF">H8704_02610</name>
</gene>
<comment type="similarity">
    <text evidence="2">Belongs to the LytR/CpsA/Psr (LCP) family.</text>
</comment>
<dbReference type="InterPro" id="IPR004474">
    <property type="entry name" value="LytR_CpsA_psr"/>
</dbReference>